<dbReference type="GO" id="GO:0005524">
    <property type="term" value="F:ATP binding"/>
    <property type="evidence" value="ECO:0007669"/>
    <property type="project" value="UniProtKB-KW"/>
</dbReference>
<feature type="active site" description="GMP-histidine intermediate" evidence="18">
    <location>
        <position position="50"/>
    </location>
</feature>
<evidence type="ECO:0000256" key="12">
    <source>
        <dbReference type="ARBA" id="ARBA00022741"/>
    </source>
</evidence>
<keyword evidence="10" id="KW-0169">Cobalamin biosynthesis</keyword>
<evidence type="ECO:0000256" key="1">
    <source>
        <dbReference type="ARBA" id="ARBA00000312"/>
    </source>
</evidence>
<evidence type="ECO:0000256" key="11">
    <source>
        <dbReference type="ARBA" id="ARBA00022679"/>
    </source>
</evidence>
<keyword evidence="15 19" id="KW-0342">GTP-binding</keyword>
<gene>
    <name evidence="20" type="ORF">SAMN02745174_00558</name>
</gene>
<evidence type="ECO:0000256" key="5">
    <source>
        <dbReference type="ARBA" id="ARBA00004692"/>
    </source>
</evidence>
<dbReference type="RefSeq" id="WP_078693085.1">
    <property type="nucleotide sequence ID" value="NZ_FUWX01000005.1"/>
</dbReference>
<feature type="binding site" evidence="19">
    <location>
        <begin position="9"/>
        <end position="16"/>
    </location>
    <ligand>
        <name>GTP</name>
        <dbReference type="ChEBI" id="CHEBI:37565"/>
    </ligand>
</feature>
<keyword evidence="13 20" id="KW-0418">Kinase</keyword>
<evidence type="ECO:0000313" key="21">
    <source>
        <dbReference type="Proteomes" id="UP000191153"/>
    </source>
</evidence>
<evidence type="ECO:0000256" key="10">
    <source>
        <dbReference type="ARBA" id="ARBA00022573"/>
    </source>
</evidence>
<evidence type="ECO:0000256" key="14">
    <source>
        <dbReference type="ARBA" id="ARBA00022840"/>
    </source>
</evidence>
<accession>A0A1T4KS27</accession>
<dbReference type="Proteomes" id="UP000191153">
    <property type="component" value="Unassembled WGS sequence"/>
</dbReference>
<dbReference type="SUPFAM" id="SSF52540">
    <property type="entry name" value="P-loop containing nucleoside triphosphate hydrolases"/>
    <property type="match status" value="1"/>
</dbReference>
<dbReference type="AlphaFoldDB" id="A0A1T4KS27"/>
<dbReference type="NCBIfam" id="NF004469">
    <property type="entry name" value="PRK05800.1"/>
    <property type="match status" value="1"/>
</dbReference>
<organism evidence="20 21">
    <name type="scientific">Cetobacterium ceti</name>
    <dbReference type="NCBI Taxonomy" id="180163"/>
    <lineage>
        <taxon>Bacteria</taxon>
        <taxon>Fusobacteriati</taxon>
        <taxon>Fusobacteriota</taxon>
        <taxon>Fusobacteriia</taxon>
        <taxon>Fusobacteriales</taxon>
        <taxon>Fusobacteriaceae</taxon>
        <taxon>Cetobacterium</taxon>
    </lineage>
</organism>
<keyword evidence="14" id="KW-0067">ATP-binding</keyword>
<comment type="similarity">
    <text evidence="7">Belongs to the CobU/CobP family.</text>
</comment>
<dbReference type="GO" id="GO:0009236">
    <property type="term" value="P:cobalamin biosynthetic process"/>
    <property type="evidence" value="ECO:0007669"/>
    <property type="project" value="UniProtKB-UniPathway"/>
</dbReference>
<evidence type="ECO:0000313" key="20">
    <source>
        <dbReference type="EMBL" id="SJZ45137.1"/>
    </source>
</evidence>
<dbReference type="InterPro" id="IPR003203">
    <property type="entry name" value="CobU/CobP"/>
</dbReference>
<keyword evidence="20" id="KW-0548">Nucleotidyltransferase</keyword>
<feature type="binding site" evidence="19">
    <location>
        <position position="62"/>
    </location>
    <ligand>
        <name>GTP</name>
        <dbReference type="ChEBI" id="CHEBI:37565"/>
    </ligand>
</feature>
<keyword evidence="11 20" id="KW-0808">Transferase</keyword>
<sequence>MGKVIYVTGGARSGKSTYGEKIIFSSGKKRIYMATSIAFDDEMKSRVEKHKVQRGEDWITIESYKNLKSKLIEKSLGDEIILLDCLTNMVSNNMILEENINWDEVEQFKVDEVENKIKNELLEFLEYIEKSDHTLVVVSNELGMGLVPPYALGRYFRDICGRMNQIVAEKSQEAYFVISGIPMKIK</sequence>
<keyword evidence="21" id="KW-1185">Reference proteome</keyword>
<dbReference type="GO" id="GO:0005525">
    <property type="term" value="F:GTP binding"/>
    <property type="evidence" value="ECO:0007669"/>
    <property type="project" value="UniProtKB-KW"/>
</dbReference>
<dbReference type="EC" id="2.7.7.62" evidence="9"/>
<dbReference type="GO" id="GO:0008820">
    <property type="term" value="F:cobinamide phosphate guanylyltransferase activity"/>
    <property type="evidence" value="ECO:0007669"/>
    <property type="project" value="UniProtKB-EC"/>
</dbReference>
<evidence type="ECO:0000256" key="7">
    <source>
        <dbReference type="ARBA" id="ARBA00007490"/>
    </source>
</evidence>
<dbReference type="OrthoDB" id="9799422at2"/>
<dbReference type="Pfam" id="PF02283">
    <property type="entry name" value="CobU"/>
    <property type="match status" value="1"/>
</dbReference>
<name>A0A1T4KS27_9FUSO</name>
<feature type="binding site" evidence="19">
    <location>
        <begin position="34"/>
        <end position="36"/>
    </location>
    <ligand>
        <name>GTP</name>
        <dbReference type="ChEBI" id="CHEBI:37565"/>
    </ligand>
</feature>
<evidence type="ECO:0000256" key="4">
    <source>
        <dbReference type="ARBA" id="ARBA00003889"/>
    </source>
</evidence>
<dbReference type="PANTHER" id="PTHR34848:SF1">
    <property type="entry name" value="BIFUNCTIONAL ADENOSYLCOBALAMIN BIOSYNTHESIS PROTEIN COBU"/>
    <property type="match status" value="1"/>
</dbReference>
<evidence type="ECO:0000256" key="2">
    <source>
        <dbReference type="ARBA" id="ARBA00000711"/>
    </source>
</evidence>
<dbReference type="STRING" id="180163.SAMN02745174_00558"/>
<dbReference type="UniPathway" id="UPA00148">
    <property type="reaction ID" value="UER00236"/>
</dbReference>
<comment type="function">
    <text evidence="4">Catalyzes ATP-dependent phosphorylation of adenosylcobinamide and addition of GMP to adenosylcobinamide phosphate.</text>
</comment>
<evidence type="ECO:0000256" key="6">
    <source>
        <dbReference type="ARBA" id="ARBA00005159"/>
    </source>
</evidence>
<dbReference type="EMBL" id="FUWX01000005">
    <property type="protein sequence ID" value="SJZ45137.1"/>
    <property type="molecule type" value="Genomic_DNA"/>
</dbReference>
<feature type="binding site" evidence="19">
    <location>
        <begin position="51"/>
        <end position="54"/>
    </location>
    <ligand>
        <name>GTP</name>
        <dbReference type="ChEBI" id="CHEBI:37565"/>
    </ligand>
</feature>
<comment type="catalytic activity">
    <reaction evidence="3">
        <text>adenosylcob(III)inamide + GTP = adenosylcob(III)inamide phosphate + GDP + H(+)</text>
        <dbReference type="Rhea" id="RHEA:15765"/>
        <dbReference type="ChEBI" id="CHEBI:2480"/>
        <dbReference type="ChEBI" id="CHEBI:15378"/>
        <dbReference type="ChEBI" id="CHEBI:37565"/>
        <dbReference type="ChEBI" id="CHEBI:58189"/>
        <dbReference type="ChEBI" id="CHEBI:58502"/>
        <dbReference type="EC" id="2.7.1.156"/>
    </reaction>
</comment>
<comment type="pathway">
    <text evidence="6">Cofactor biosynthesis; adenosylcobalamin biosynthesis; adenosylcobalamin from cob(II)yrinate a,c-diamide: step 5/7.</text>
</comment>
<evidence type="ECO:0000256" key="3">
    <source>
        <dbReference type="ARBA" id="ARBA00001522"/>
    </source>
</evidence>
<evidence type="ECO:0000256" key="18">
    <source>
        <dbReference type="PIRSR" id="PIRSR006135-1"/>
    </source>
</evidence>
<dbReference type="CDD" id="cd00544">
    <property type="entry name" value="CobU"/>
    <property type="match status" value="1"/>
</dbReference>
<keyword evidence="12 19" id="KW-0547">Nucleotide-binding</keyword>
<evidence type="ECO:0000256" key="13">
    <source>
        <dbReference type="ARBA" id="ARBA00022777"/>
    </source>
</evidence>
<evidence type="ECO:0000256" key="15">
    <source>
        <dbReference type="ARBA" id="ARBA00023134"/>
    </source>
</evidence>
<evidence type="ECO:0000256" key="17">
    <source>
        <dbReference type="ARBA" id="ARBA00030571"/>
    </source>
</evidence>
<dbReference type="InterPro" id="IPR027417">
    <property type="entry name" value="P-loop_NTPase"/>
</dbReference>
<evidence type="ECO:0000256" key="9">
    <source>
        <dbReference type="ARBA" id="ARBA00012523"/>
    </source>
</evidence>
<protein>
    <recommendedName>
        <fullName evidence="16">Adenosylcobinamide kinase</fullName>
        <ecNumber evidence="8">2.7.1.156</ecNumber>
        <ecNumber evidence="9">2.7.7.62</ecNumber>
    </recommendedName>
    <alternativeName>
        <fullName evidence="17">Adenosylcobinamide-phosphate guanylyltransferase</fullName>
    </alternativeName>
</protein>
<reference evidence="20 21" key="1">
    <citation type="submission" date="2017-02" db="EMBL/GenBank/DDBJ databases">
        <authorList>
            <person name="Peterson S.W."/>
        </authorList>
    </citation>
    <scope>NUCLEOTIDE SEQUENCE [LARGE SCALE GENOMIC DNA]</scope>
    <source>
        <strain evidence="20 21">ATCC 700028</strain>
    </source>
</reference>
<evidence type="ECO:0000256" key="16">
    <source>
        <dbReference type="ARBA" id="ARBA00029570"/>
    </source>
</evidence>
<dbReference type="EC" id="2.7.1.156" evidence="8"/>
<dbReference type="Gene3D" id="3.40.50.300">
    <property type="entry name" value="P-loop containing nucleotide triphosphate hydrolases"/>
    <property type="match status" value="1"/>
</dbReference>
<comment type="pathway">
    <text evidence="5">Cofactor biosynthesis; adenosylcobalamin biosynthesis; adenosylcobalamin from cob(II)yrinate a,c-diamide: step 6/7.</text>
</comment>
<proteinExistence type="inferred from homology"/>
<evidence type="ECO:0000256" key="8">
    <source>
        <dbReference type="ARBA" id="ARBA00012016"/>
    </source>
</evidence>
<dbReference type="PANTHER" id="PTHR34848">
    <property type="match status" value="1"/>
</dbReference>
<comment type="catalytic activity">
    <reaction evidence="2">
        <text>adenosylcob(III)inamide phosphate + GTP + H(+) = adenosylcob(III)inamide-GDP + diphosphate</text>
        <dbReference type="Rhea" id="RHEA:22712"/>
        <dbReference type="ChEBI" id="CHEBI:15378"/>
        <dbReference type="ChEBI" id="CHEBI:33019"/>
        <dbReference type="ChEBI" id="CHEBI:37565"/>
        <dbReference type="ChEBI" id="CHEBI:58502"/>
        <dbReference type="ChEBI" id="CHEBI:60487"/>
        <dbReference type="EC" id="2.7.7.62"/>
    </reaction>
</comment>
<feature type="binding site" evidence="19">
    <location>
        <position position="84"/>
    </location>
    <ligand>
        <name>GTP</name>
        <dbReference type="ChEBI" id="CHEBI:37565"/>
    </ligand>
</feature>
<evidence type="ECO:0000256" key="19">
    <source>
        <dbReference type="PIRSR" id="PIRSR006135-2"/>
    </source>
</evidence>
<dbReference type="PIRSF" id="PIRSF006135">
    <property type="entry name" value="CobU"/>
    <property type="match status" value="1"/>
</dbReference>
<comment type="catalytic activity">
    <reaction evidence="1">
        <text>adenosylcob(III)inamide + ATP = adenosylcob(III)inamide phosphate + ADP + H(+)</text>
        <dbReference type="Rhea" id="RHEA:15769"/>
        <dbReference type="ChEBI" id="CHEBI:2480"/>
        <dbReference type="ChEBI" id="CHEBI:15378"/>
        <dbReference type="ChEBI" id="CHEBI:30616"/>
        <dbReference type="ChEBI" id="CHEBI:58502"/>
        <dbReference type="ChEBI" id="CHEBI:456216"/>
        <dbReference type="EC" id="2.7.1.156"/>
    </reaction>
</comment>
<dbReference type="GO" id="GO:0043752">
    <property type="term" value="F:adenosylcobinamide kinase activity"/>
    <property type="evidence" value="ECO:0007669"/>
    <property type="project" value="UniProtKB-EC"/>
</dbReference>